<protein>
    <submittedName>
        <fullName evidence="1">Uncharacterized protein</fullName>
    </submittedName>
</protein>
<proteinExistence type="predicted"/>
<accession>A0A5J5EHN5</accession>
<dbReference type="InParanoid" id="A0A5J5EHN5"/>
<dbReference type="AlphaFoldDB" id="A0A5J5EHN5"/>
<sequence>MPSCGTWLVQSFLQRFSPISKKFVDSKGVRAVMDGNGTMKGYYGLKLKEGYYEFHSAELAPPQGNYARNYSRFCHHEKNAHDYCLAWTTSRLQDPSSGGNFYVADYGIKVEASTDMMVAWRGEDFHGTTLPDVDPSKLETDFQQLGLSIATGGRLLKVLQEVKRGEVLEVDLFKRVAKLEDEDYENGRI</sequence>
<dbReference type="Proteomes" id="UP000326924">
    <property type="component" value="Unassembled WGS sequence"/>
</dbReference>
<gene>
    <name evidence="1" type="ORF">FN846DRAFT_894802</name>
</gene>
<keyword evidence="2" id="KW-1185">Reference proteome</keyword>
<evidence type="ECO:0000313" key="2">
    <source>
        <dbReference type="Proteomes" id="UP000326924"/>
    </source>
</evidence>
<reference evidence="1 2" key="1">
    <citation type="submission" date="2019-09" db="EMBL/GenBank/DDBJ databases">
        <title>Draft genome of the ectomycorrhizal ascomycete Sphaerosporella brunnea.</title>
        <authorList>
            <consortium name="DOE Joint Genome Institute"/>
            <person name="Benucci G.M."/>
            <person name="Marozzi G."/>
            <person name="Antonielli L."/>
            <person name="Sanchez S."/>
            <person name="Marco P."/>
            <person name="Wang X."/>
            <person name="Falini L.B."/>
            <person name="Barry K."/>
            <person name="Haridas S."/>
            <person name="Lipzen A."/>
            <person name="Labutti K."/>
            <person name="Grigoriev I.V."/>
            <person name="Murat C."/>
            <person name="Martin F."/>
            <person name="Albertini E."/>
            <person name="Donnini D."/>
            <person name="Bonito G."/>
        </authorList>
    </citation>
    <scope>NUCLEOTIDE SEQUENCE [LARGE SCALE GENOMIC DNA]</scope>
    <source>
        <strain evidence="1 2">Sb_GMNB300</strain>
    </source>
</reference>
<name>A0A5J5EHN5_9PEZI</name>
<dbReference type="OrthoDB" id="5419268at2759"/>
<dbReference type="EMBL" id="VXIS01000315">
    <property type="protein sequence ID" value="KAA8894731.1"/>
    <property type="molecule type" value="Genomic_DNA"/>
</dbReference>
<comment type="caution">
    <text evidence="1">The sequence shown here is derived from an EMBL/GenBank/DDBJ whole genome shotgun (WGS) entry which is preliminary data.</text>
</comment>
<organism evidence="1 2">
    <name type="scientific">Sphaerosporella brunnea</name>
    <dbReference type="NCBI Taxonomy" id="1250544"/>
    <lineage>
        <taxon>Eukaryota</taxon>
        <taxon>Fungi</taxon>
        <taxon>Dikarya</taxon>
        <taxon>Ascomycota</taxon>
        <taxon>Pezizomycotina</taxon>
        <taxon>Pezizomycetes</taxon>
        <taxon>Pezizales</taxon>
        <taxon>Pyronemataceae</taxon>
        <taxon>Sphaerosporella</taxon>
    </lineage>
</organism>
<evidence type="ECO:0000313" key="1">
    <source>
        <dbReference type="EMBL" id="KAA8894731.1"/>
    </source>
</evidence>